<feature type="compositionally biased region" description="Basic and acidic residues" evidence="1">
    <location>
        <begin position="76"/>
        <end position="95"/>
    </location>
</feature>
<dbReference type="EMBL" id="QJKJ01002047">
    <property type="protein sequence ID" value="RDY04625.1"/>
    <property type="molecule type" value="Genomic_DNA"/>
</dbReference>
<feature type="non-terminal residue" evidence="2">
    <location>
        <position position="1"/>
    </location>
</feature>
<dbReference type="AlphaFoldDB" id="A0A371HP94"/>
<reference evidence="2" key="1">
    <citation type="submission" date="2018-05" db="EMBL/GenBank/DDBJ databases">
        <title>Draft genome of Mucuna pruriens seed.</title>
        <authorList>
            <person name="Nnadi N.E."/>
            <person name="Vos R."/>
            <person name="Hasami M.H."/>
            <person name="Devisetty U.K."/>
            <person name="Aguiy J.C."/>
        </authorList>
    </citation>
    <scope>NUCLEOTIDE SEQUENCE [LARGE SCALE GENOMIC DNA]</scope>
    <source>
        <strain evidence="2">JCA_2017</strain>
    </source>
</reference>
<evidence type="ECO:0000256" key="1">
    <source>
        <dbReference type="SAM" id="MobiDB-lite"/>
    </source>
</evidence>
<evidence type="ECO:0000313" key="2">
    <source>
        <dbReference type="EMBL" id="RDY04625.1"/>
    </source>
</evidence>
<evidence type="ECO:0000313" key="3">
    <source>
        <dbReference type="Proteomes" id="UP000257109"/>
    </source>
</evidence>
<evidence type="ECO:0008006" key="4">
    <source>
        <dbReference type="Google" id="ProtNLM"/>
    </source>
</evidence>
<dbReference type="OrthoDB" id="1731207at2759"/>
<gene>
    <name evidence="2" type="ORF">CR513_11651</name>
</gene>
<protein>
    <recommendedName>
        <fullName evidence="4">Retrotransposon gag domain-containing protein</fullName>
    </recommendedName>
</protein>
<sequence length="130" mass="15014">MYQGFKSVEEYYKDCEVALLKANVLESNEVIITCFLHGMSREIQDIVKLYHYTSLDDLRRCLASKKTYPNSSSSWKGKEREKERLPSRGQKEEHTPPIFGSPSKSIHIKFFKCLGKGHIASHALTRGTWF</sequence>
<dbReference type="PANTHER" id="PTHR35046:SF9">
    <property type="entry name" value="RNA-DIRECTED DNA POLYMERASE"/>
    <property type="match status" value="1"/>
</dbReference>
<feature type="region of interest" description="Disordered" evidence="1">
    <location>
        <begin position="65"/>
        <end position="101"/>
    </location>
</feature>
<comment type="caution">
    <text evidence="2">The sequence shown here is derived from an EMBL/GenBank/DDBJ whole genome shotgun (WGS) entry which is preliminary data.</text>
</comment>
<name>A0A371HP94_MUCPR</name>
<keyword evidence="3" id="KW-1185">Reference proteome</keyword>
<organism evidence="2 3">
    <name type="scientific">Mucuna pruriens</name>
    <name type="common">Velvet bean</name>
    <name type="synonym">Dolichos pruriens</name>
    <dbReference type="NCBI Taxonomy" id="157652"/>
    <lineage>
        <taxon>Eukaryota</taxon>
        <taxon>Viridiplantae</taxon>
        <taxon>Streptophyta</taxon>
        <taxon>Embryophyta</taxon>
        <taxon>Tracheophyta</taxon>
        <taxon>Spermatophyta</taxon>
        <taxon>Magnoliopsida</taxon>
        <taxon>eudicotyledons</taxon>
        <taxon>Gunneridae</taxon>
        <taxon>Pentapetalae</taxon>
        <taxon>rosids</taxon>
        <taxon>fabids</taxon>
        <taxon>Fabales</taxon>
        <taxon>Fabaceae</taxon>
        <taxon>Papilionoideae</taxon>
        <taxon>50 kb inversion clade</taxon>
        <taxon>NPAAA clade</taxon>
        <taxon>indigoferoid/millettioid clade</taxon>
        <taxon>Phaseoleae</taxon>
        <taxon>Mucuna</taxon>
    </lineage>
</organism>
<dbReference type="Proteomes" id="UP000257109">
    <property type="component" value="Unassembled WGS sequence"/>
</dbReference>
<dbReference type="PANTHER" id="PTHR35046">
    <property type="entry name" value="ZINC KNUCKLE (CCHC-TYPE) FAMILY PROTEIN"/>
    <property type="match status" value="1"/>
</dbReference>
<proteinExistence type="predicted"/>
<accession>A0A371HP94</accession>